<dbReference type="InterPro" id="IPR000238">
    <property type="entry name" value="RbfA"/>
</dbReference>
<dbReference type="SUPFAM" id="SSF89919">
    <property type="entry name" value="Ribosome-binding factor A, RbfA"/>
    <property type="match status" value="1"/>
</dbReference>
<reference evidence="4" key="1">
    <citation type="submission" date="2017-11" db="EMBL/GenBank/DDBJ databases">
        <authorList>
            <person name="Watanabe M."/>
            <person name="Kojima H."/>
        </authorList>
    </citation>
    <scope>NUCLEOTIDE SEQUENCE [LARGE SCALE GENOMIC DNA]</scope>
    <source>
        <strain evidence="4">Tokyo 01</strain>
    </source>
</reference>
<comment type="similarity">
    <text evidence="2">Belongs to the RbfA family.</text>
</comment>
<name>A0A401G3Z8_9BACT</name>
<dbReference type="Gene3D" id="3.30.300.20">
    <property type="match status" value="1"/>
</dbReference>
<comment type="subunit">
    <text evidence="2">Monomer. Binds 30S ribosomal subunits, but not 50S ribosomal subunits or 70S ribosomes.</text>
</comment>
<evidence type="ECO:0000313" key="4">
    <source>
        <dbReference type="Proteomes" id="UP000288096"/>
    </source>
</evidence>
<keyword evidence="1 2" id="KW-0690">Ribosome biogenesis</keyword>
<comment type="caution">
    <text evidence="3">The sequence shown here is derived from an EMBL/GenBank/DDBJ whole genome shotgun (WGS) entry which is preliminary data.</text>
</comment>
<dbReference type="GO" id="GO:0005829">
    <property type="term" value="C:cytosol"/>
    <property type="evidence" value="ECO:0007669"/>
    <property type="project" value="TreeGrafter"/>
</dbReference>
<dbReference type="GO" id="GO:0030490">
    <property type="term" value="P:maturation of SSU-rRNA"/>
    <property type="evidence" value="ECO:0007669"/>
    <property type="project" value="UniProtKB-UniRule"/>
</dbReference>
<evidence type="ECO:0000256" key="1">
    <source>
        <dbReference type="ARBA" id="ARBA00022517"/>
    </source>
</evidence>
<dbReference type="InterPro" id="IPR023799">
    <property type="entry name" value="RbfA_dom_sf"/>
</dbReference>
<sequence>MKPFSRSDRVSALIQQTLGDILRKHIKDPRLKMATITGVRMAKDLKNARIYFCISGGPEKVAGALKGFESAQGFIKRELSAELDLRYMPSLKFFYDESFDYGTHIDRLLKSIDTDGNDHTPTETG</sequence>
<dbReference type="NCBIfam" id="TIGR00082">
    <property type="entry name" value="rbfA"/>
    <property type="match status" value="1"/>
</dbReference>
<reference evidence="4" key="2">
    <citation type="submission" date="2019-01" db="EMBL/GenBank/DDBJ databases">
        <title>Genome sequence of Desulfonema ishimotonii strain Tokyo 01.</title>
        <authorList>
            <person name="Fukui M."/>
        </authorList>
    </citation>
    <scope>NUCLEOTIDE SEQUENCE [LARGE SCALE GENOMIC DNA]</scope>
    <source>
        <strain evidence="4">Tokyo 01</strain>
    </source>
</reference>
<keyword evidence="4" id="KW-1185">Reference proteome</keyword>
<dbReference type="GO" id="GO:0043024">
    <property type="term" value="F:ribosomal small subunit binding"/>
    <property type="evidence" value="ECO:0007669"/>
    <property type="project" value="TreeGrafter"/>
</dbReference>
<dbReference type="PANTHER" id="PTHR33515">
    <property type="entry name" value="RIBOSOME-BINDING FACTOR A, CHLOROPLASTIC-RELATED"/>
    <property type="match status" value="1"/>
</dbReference>
<dbReference type="InterPro" id="IPR015946">
    <property type="entry name" value="KH_dom-like_a/b"/>
</dbReference>
<dbReference type="HAMAP" id="MF_00003">
    <property type="entry name" value="RbfA"/>
    <property type="match status" value="1"/>
</dbReference>
<organism evidence="3 4">
    <name type="scientific">Desulfonema ishimotonii</name>
    <dbReference type="NCBI Taxonomy" id="45657"/>
    <lineage>
        <taxon>Bacteria</taxon>
        <taxon>Pseudomonadati</taxon>
        <taxon>Thermodesulfobacteriota</taxon>
        <taxon>Desulfobacteria</taxon>
        <taxon>Desulfobacterales</taxon>
        <taxon>Desulfococcaceae</taxon>
        <taxon>Desulfonema</taxon>
    </lineage>
</organism>
<dbReference type="OrthoDB" id="307788at2"/>
<accession>A0A401G3Z8</accession>
<dbReference type="Proteomes" id="UP000288096">
    <property type="component" value="Unassembled WGS sequence"/>
</dbReference>
<dbReference type="PANTHER" id="PTHR33515:SF1">
    <property type="entry name" value="RIBOSOME-BINDING FACTOR A, CHLOROPLASTIC-RELATED"/>
    <property type="match status" value="1"/>
</dbReference>
<proteinExistence type="inferred from homology"/>
<dbReference type="EMBL" id="BEXT01000001">
    <property type="protein sequence ID" value="GBC63923.1"/>
    <property type="molecule type" value="Genomic_DNA"/>
</dbReference>
<comment type="subcellular location">
    <subcellularLocation>
        <location evidence="2">Cytoplasm</location>
    </subcellularLocation>
</comment>
<dbReference type="AlphaFoldDB" id="A0A401G3Z8"/>
<evidence type="ECO:0000313" key="3">
    <source>
        <dbReference type="EMBL" id="GBC63923.1"/>
    </source>
</evidence>
<dbReference type="InterPro" id="IPR020053">
    <property type="entry name" value="Ribosome-bd_factorA_CS"/>
</dbReference>
<dbReference type="Pfam" id="PF02033">
    <property type="entry name" value="RBFA"/>
    <property type="match status" value="1"/>
</dbReference>
<gene>
    <name evidence="2" type="primary">rbfA</name>
    <name evidence="3" type="ORF">DENIS_4922</name>
</gene>
<keyword evidence="2" id="KW-0963">Cytoplasm</keyword>
<protein>
    <recommendedName>
        <fullName evidence="2">Ribosome-binding factor A</fullName>
    </recommendedName>
</protein>
<comment type="function">
    <text evidence="2">One of several proteins that assist in the late maturation steps of the functional core of the 30S ribosomal subunit. Associates with free 30S ribosomal subunits (but not with 30S subunits that are part of 70S ribosomes or polysomes). Required for efficient processing of 16S rRNA. May interact with the 5'-terminal helix region of 16S rRNA.</text>
</comment>
<evidence type="ECO:0000256" key="2">
    <source>
        <dbReference type="HAMAP-Rule" id="MF_00003"/>
    </source>
</evidence>
<dbReference type="PROSITE" id="PS01319">
    <property type="entry name" value="RBFA"/>
    <property type="match status" value="1"/>
</dbReference>